<feature type="compositionally biased region" description="Low complexity" evidence="1">
    <location>
        <begin position="64"/>
        <end position="76"/>
    </location>
</feature>
<dbReference type="AlphaFoldDB" id="I2GZ83"/>
<dbReference type="GO" id="GO:0005783">
    <property type="term" value="C:endoplasmic reticulum"/>
    <property type="evidence" value="ECO:0007669"/>
    <property type="project" value="EnsemblFungi"/>
</dbReference>
<dbReference type="OMA" id="MDIFAYF"/>
<dbReference type="HOGENOM" id="CLU_150136_0_0_1"/>
<accession>I2GZ83</accession>
<dbReference type="FunCoup" id="I2GZ83">
    <property type="interactions" value="83"/>
</dbReference>
<dbReference type="RefSeq" id="XP_004178954.1">
    <property type="nucleotide sequence ID" value="XM_004178906.1"/>
</dbReference>
<keyword evidence="4" id="KW-1185">Reference proteome</keyword>
<keyword evidence="2" id="KW-0472">Membrane</keyword>
<evidence type="ECO:0000313" key="4">
    <source>
        <dbReference type="Proteomes" id="UP000002866"/>
    </source>
</evidence>
<dbReference type="eggNOG" id="ENOG502SA5C">
    <property type="taxonomic scope" value="Eukaryota"/>
</dbReference>
<reference evidence="3 4" key="1">
    <citation type="journal article" date="2011" name="Proc. Natl. Acad. Sci. U.S.A.">
        <title>Evolutionary erosion of yeast sex chromosomes by mating-type switching accidents.</title>
        <authorList>
            <person name="Gordon J.L."/>
            <person name="Armisen D."/>
            <person name="Proux-Wera E."/>
            <person name="Oheigeartaigh S.S."/>
            <person name="Byrne K.P."/>
            <person name="Wolfe K.H."/>
        </authorList>
    </citation>
    <scope>NUCLEOTIDE SEQUENCE [LARGE SCALE GENOMIC DNA]</scope>
    <source>
        <strain evidence="4">ATCC 34711 / CBS 6284 / DSM 70876 / NBRC 10599 / NRRL Y-10934 / UCD 77-7</strain>
    </source>
</reference>
<dbReference type="InParanoid" id="I2GZ83"/>
<dbReference type="Proteomes" id="UP000002866">
    <property type="component" value="Chromosome 2"/>
</dbReference>
<evidence type="ECO:0000256" key="2">
    <source>
        <dbReference type="SAM" id="Phobius"/>
    </source>
</evidence>
<proteinExistence type="predicted"/>
<feature type="transmembrane region" description="Helical" evidence="2">
    <location>
        <begin position="6"/>
        <end position="31"/>
    </location>
</feature>
<sequence>MNFLAFFVIISIAILFIIILPLVSGVGNLTISRTPKNVLSNDKNKRPVKFKIKTSKEESEESTESGTSGSYSSSTKFKVDSKTGLKNRVLGEFDKNGINDPNVYDFDIDDLINEDKEEEEQLMKRNLNKYKGKEEHEINEHLV</sequence>
<gene>
    <name evidence="3" type="primary">TBLA0B06090</name>
    <name evidence="3" type="ORF">TBLA_0B06090</name>
</gene>
<organism evidence="3 4">
    <name type="scientific">Henningerozyma blattae (strain ATCC 34711 / CBS 6284 / DSM 70876 / NBRC 10599 / NRRL Y-10934 / UCD 77-7)</name>
    <name type="common">Yeast</name>
    <name type="synonym">Tetrapisispora blattae</name>
    <dbReference type="NCBI Taxonomy" id="1071380"/>
    <lineage>
        <taxon>Eukaryota</taxon>
        <taxon>Fungi</taxon>
        <taxon>Dikarya</taxon>
        <taxon>Ascomycota</taxon>
        <taxon>Saccharomycotina</taxon>
        <taxon>Saccharomycetes</taxon>
        <taxon>Saccharomycetales</taxon>
        <taxon>Saccharomycetaceae</taxon>
        <taxon>Henningerozyma</taxon>
    </lineage>
</organism>
<dbReference type="EMBL" id="HE806317">
    <property type="protein sequence ID" value="CCH59435.1"/>
    <property type="molecule type" value="Genomic_DNA"/>
</dbReference>
<evidence type="ECO:0000313" key="3">
    <source>
        <dbReference type="EMBL" id="CCH59435.1"/>
    </source>
</evidence>
<feature type="region of interest" description="Disordered" evidence="1">
    <location>
        <begin position="50"/>
        <end position="80"/>
    </location>
</feature>
<dbReference type="GeneID" id="14494082"/>
<keyword evidence="2" id="KW-0812">Transmembrane</keyword>
<dbReference type="OrthoDB" id="4092812at2759"/>
<evidence type="ECO:0000256" key="1">
    <source>
        <dbReference type="SAM" id="MobiDB-lite"/>
    </source>
</evidence>
<name>I2GZ83_HENB6</name>
<keyword evidence="2" id="KW-1133">Transmembrane helix</keyword>
<protein>
    <submittedName>
        <fullName evidence="3">Uncharacterized protein</fullName>
    </submittedName>
</protein>
<dbReference type="KEGG" id="tbl:TBLA_0B06090"/>